<dbReference type="CDD" id="cd06892">
    <property type="entry name" value="PX_SNX5_like"/>
    <property type="match status" value="1"/>
</dbReference>
<dbReference type="InterPro" id="IPR001683">
    <property type="entry name" value="PX_dom"/>
</dbReference>
<feature type="coiled-coil region" evidence="5">
    <location>
        <begin position="321"/>
        <end position="408"/>
    </location>
</feature>
<feature type="compositionally biased region" description="Acidic residues" evidence="6">
    <location>
        <begin position="1"/>
        <end position="15"/>
    </location>
</feature>
<dbReference type="GO" id="GO:0035091">
    <property type="term" value="F:phosphatidylinositol binding"/>
    <property type="evidence" value="ECO:0007669"/>
    <property type="project" value="UniProtKB-UniRule"/>
</dbReference>
<dbReference type="InterPro" id="IPR014637">
    <property type="entry name" value="SNX5/SNX6/SNX32"/>
</dbReference>
<dbReference type="GO" id="GO:0090389">
    <property type="term" value="P:phagosome-lysosome fusion involved in apoptotic cell clearance"/>
    <property type="evidence" value="ECO:0007669"/>
    <property type="project" value="TreeGrafter"/>
</dbReference>
<reference evidence="8" key="1">
    <citation type="submission" date="2021-05" db="EMBL/GenBank/DDBJ databases">
        <authorList>
            <person name="Alioto T."/>
            <person name="Alioto T."/>
            <person name="Gomez Garrido J."/>
        </authorList>
    </citation>
    <scope>NUCLEOTIDE SEQUENCE</scope>
</reference>
<dbReference type="PIRSF" id="PIRSF036924">
    <property type="entry name" value="Snx5_Snx6"/>
    <property type="match status" value="1"/>
</dbReference>
<dbReference type="EMBL" id="HBUF01188511">
    <property type="protein sequence ID" value="CAG6657474.1"/>
    <property type="molecule type" value="Transcribed_RNA"/>
</dbReference>
<keyword evidence="5" id="KW-0175">Coiled coil</keyword>
<dbReference type="GO" id="GO:0005768">
    <property type="term" value="C:endosome"/>
    <property type="evidence" value="ECO:0007669"/>
    <property type="project" value="UniProtKB-ARBA"/>
</dbReference>
<evidence type="ECO:0000256" key="1">
    <source>
        <dbReference type="ARBA" id="ARBA00010883"/>
    </source>
</evidence>
<organism evidence="8">
    <name type="scientific">Cacopsylla melanoneura</name>
    <dbReference type="NCBI Taxonomy" id="428564"/>
    <lineage>
        <taxon>Eukaryota</taxon>
        <taxon>Metazoa</taxon>
        <taxon>Ecdysozoa</taxon>
        <taxon>Arthropoda</taxon>
        <taxon>Hexapoda</taxon>
        <taxon>Insecta</taxon>
        <taxon>Pterygota</taxon>
        <taxon>Neoptera</taxon>
        <taxon>Paraneoptera</taxon>
        <taxon>Hemiptera</taxon>
        <taxon>Sternorrhyncha</taxon>
        <taxon>Psylloidea</taxon>
        <taxon>Psyllidae</taxon>
        <taxon>Psyllinae</taxon>
        <taxon>Cacopsylla</taxon>
    </lineage>
</organism>
<dbReference type="InterPro" id="IPR015404">
    <property type="entry name" value="Vps5_C"/>
</dbReference>
<feature type="domain" description="PX" evidence="7">
    <location>
        <begin position="29"/>
        <end position="176"/>
    </location>
</feature>
<dbReference type="PANTHER" id="PTHR45850">
    <property type="entry name" value="SORTING NEXIN FAMILY MEMBER"/>
    <property type="match status" value="1"/>
</dbReference>
<evidence type="ECO:0000256" key="5">
    <source>
        <dbReference type="SAM" id="Coils"/>
    </source>
</evidence>
<dbReference type="EMBL" id="HBUF01013044">
    <property type="protein sequence ID" value="CAG6608738.1"/>
    <property type="molecule type" value="Transcribed_RNA"/>
</dbReference>
<dbReference type="EMBL" id="HBUF01359817">
    <property type="protein sequence ID" value="CAG6720069.1"/>
    <property type="molecule type" value="Transcribed_RNA"/>
</dbReference>
<dbReference type="GO" id="GO:0015031">
    <property type="term" value="P:protein transport"/>
    <property type="evidence" value="ECO:0007669"/>
    <property type="project" value="UniProtKB-KW"/>
</dbReference>
<dbReference type="Pfam" id="PF09325">
    <property type="entry name" value="Vps5"/>
    <property type="match status" value="1"/>
</dbReference>
<dbReference type="SUPFAM" id="SSF64268">
    <property type="entry name" value="PX domain"/>
    <property type="match status" value="1"/>
</dbReference>
<dbReference type="EMBL" id="HBUF01359814">
    <property type="protein sequence ID" value="CAG6720063.1"/>
    <property type="molecule type" value="Transcribed_RNA"/>
</dbReference>
<dbReference type="CDD" id="cd07621">
    <property type="entry name" value="BAR_SNX5_6"/>
    <property type="match status" value="1"/>
</dbReference>
<evidence type="ECO:0000256" key="2">
    <source>
        <dbReference type="ARBA" id="ARBA00022448"/>
    </source>
</evidence>
<accession>A0A8D8RUD6</accession>
<dbReference type="EMBL" id="HBUF01610284">
    <property type="protein sequence ID" value="CAG6778569.1"/>
    <property type="molecule type" value="Transcribed_RNA"/>
</dbReference>
<dbReference type="Gene3D" id="3.30.1520.10">
    <property type="entry name" value="Phox-like domain"/>
    <property type="match status" value="1"/>
</dbReference>
<dbReference type="FunFam" id="3.30.1520.10:FF:000001">
    <property type="entry name" value="Sorting nexin"/>
    <property type="match status" value="1"/>
</dbReference>
<keyword evidence="3 4" id="KW-0653">Protein transport</keyword>
<proteinExistence type="inferred from homology"/>
<dbReference type="PROSITE" id="PS50195">
    <property type="entry name" value="PX"/>
    <property type="match status" value="1"/>
</dbReference>
<evidence type="ECO:0000256" key="3">
    <source>
        <dbReference type="ARBA" id="ARBA00022927"/>
    </source>
</evidence>
<sequence length="416" mass="48715">MMEGLVEESLNDDQLDSGKKAGAHSENIDLNDNVLIVDISDALSEKEKVKFTVHTKTTLREFQKSEYIVVRQHEEFVWLHDRFEENEAYAGYIIPPAPPRPDFDSSREKLQKLGEGEGTMTKEEFIKMKQELEAEYLATFKKTVAMHEMFLTRLAQHPVFRLDHQFHVFLQYTQDLSVRSKNKMEMLEGLFNSFSKTTDQVLLSHTVKDHNDFFENENNFLHEYHNHLKEATTRADRMTFKRKDVADSFIKISTGLVQLATTDHKDLDKFLYKVAETLEKLRKVEGRIACDEDLKLSDTLRYYMRDSDAAKRLLYRRLRCLADYENANRNLEKARTKNKDVHAPQEVVEAEQVQQEACDKFEQMSDKAKEELNDFKERRVEAFKKNLMELAELEIKHAESQVNILKKCIAELKTSD</sequence>
<dbReference type="FunFam" id="1.20.1270.60:FF:000008">
    <property type="entry name" value="Sorting nexin"/>
    <property type="match status" value="1"/>
</dbReference>
<comment type="similarity">
    <text evidence="1 4">Belongs to the sorting nexin family.</text>
</comment>
<dbReference type="Pfam" id="PF00787">
    <property type="entry name" value="PX"/>
    <property type="match status" value="1"/>
</dbReference>
<evidence type="ECO:0000256" key="6">
    <source>
        <dbReference type="SAM" id="MobiDB-lite"/>
    </source>
</evidence>
<keyword evidence="2 4" id="KW-0813">Transport</keyword>
<dbReference type="EMBL" id="HBUF01188512">
    <property type="protein sequence ID" value="CAG6657475.1"/>
    <property type="molecule type" value="Transcribed_RNA"/>
</dbReference>
<dbReference type="SUPFAM" id="SSF103657">
    <property type="entry name" value="BAR/IMD domain-like"/>
    <property type="match status" value="1"/>
</dbReference>
<dbReference type="InterPro" id="IPR036871">
    <property type="entry name" value="PX_dom_sf"/>
</dbReference>
<name>A0A8D8RUD6_9HEMI</name>
<feature type="region of interest" description="Disordered" evidence="6">
    <location>
        <begin position="1"/>
        <end position="24"/>
    </location>
</feature>
<dbReference type="Gene3D" id="1.20.1270.60">
    <property type="entry name" value="Arfaptin homology (AH) domain/BAR domain"/>
    <property type="match status" value="1"/>
</dbReference>
<protein>
    <recommendedName>
        <fullName evidence="4">Sorting nexin</fullName>
    </recommendedName>
</protein>
<evidence type="ECO:0000313" key="8">
    <source>
        <dbReference type="EMBL" id="CAG6657475.1"/>
    </source>
</evidence>
<dbReference type="InterPro" id="IPR027267">
    <property type="entry name" value="AH/BAR_dom_sf"/>
</dbReference>
<dbReference type="EMBL" id="HBUF01013041">
    <property type="protein sequence ID" value="CAG6608735.1"/>
    <property type="molecule type" value="Transcribed_RNA"/>
</dbReference>
<comment type="function">
    <text evidence="4">Involved in several stages of intracellular trafficking.</text>
</comment>
<dbReference type="AlphaFoldDB" id="A0A8D8RUD6"/>
<evidence type="ECO:0000256" key="4">
    <source>
        <dbReference type="PIRNR" id="PIRNR036924"/>
    </source>
</evidence>
<dbReference type="PANTHER" id="PTHR45850:SF1">
    <property type="entry name" value="SORTING NEXIN 6, ISOFORM B"/>
    <property type="match status" value="1"/>
</dbReference>
<dbReference type="EMBL" id="HBUF01610286">
    <property type="protein sequence ID" value="CAG6778571.1"/>
    <property type="molecule type" value="Transcribed_RNA"/>
</dbReference>
<evidence type="ECO:0000259" key="7">
    <source>
        <dbReference type="PROSITE" id="PS50195"/>
    </source>
</evidence>